<name>A0A6G0Y1Q5_APHCR</name>
<dbReference type="Pfam" id="PF00078">
    <property type="entry name" value="RVT_1"/>
    <property type="match status" value="1"/>
</dbReference>
<keyword evidence="2" id="KW-0695">RNA-directed DNA polymerase</keyword>
<evidence type="ECO:0000313" key="2">
    <source>
        <dbReference type="EMBL" id="KAF0747414.1"/>
    </source>
</evidence>
<comment type="caution">
    <text evidence="2">The sequence shown here is derived from an EMBL/GenBank/DDBJ whole genome shotgun (WGS) entry which is preliminary data.</text>
</comment>
<dbReference type="AlphaFoldDB" id="A0A6G0Y1Q5"/>
<sequence length="164" mass="19346">MARIIEKIVNTRLVWLLEIKILSNLQSGFRKHRSTTDNITIIKLKVNNVLNSNSYLSLISIDISKDYDSVWRHRVRERIVINRLQIGHTRLTDKFLMIKEEPPQCPFCEVILTIKHLKTKCFKYIEDAKKNNILSNIDEALVSITEYINNMVKFLRKTHLLNQI</sequence>
<keyword evidence="3" id="KW-1185">Reference proteome</keyword>
<dbReference type="InterPro" id="IPR000477">
    <property type="entry name" value="RT_dom"/>
</dbReference>
<gene>
    <name evidence="2" type="ORF">FWK35_00016694</name>
</gene>
<dbReference type="OrthoDB" id="6600153at2759"/>
<organism evidence="2 3">
    <name type="scientific">Aphis craccivora</name>
    <name type="common">Cowpea aphid</name>
    <dbReference type="NCBI Taxonomy" id="307492"/>
    <lineage>
        <taxon>Eukaryota</taxon>
        <taxon>Metazoa</taxon>
        <taxon>Ecdysozoa</taxon>
        <taxon>Arthropoda</taxon>
        <taxon>Hexapoda</taxon>
        <taxon>Insecta</taxon>
        <taxon>Pterygota</taxon>
        <taxon>Neoptera</taxon>
        <taxon>Paraneoptera</taxon>
        <taxon>Hemiptera</taxon>
        <taxon>Sternorrhyncha</taxon>
        <taxon>Aphidomorpha</taxon>
        <taxon>Aphidoidea</taxon>
        <taxon>Aphididae</taxon>
        <taxon>Aphidini</taxon>
        <taxon>Aphis</taxon>
        <taxon>Aphis</taxon>
    </lineage>
</organism>
<keyword evidence="2" id="KW-0808">Transferase</keyword>
<proteinExistence type="predicted"/>
<feature type="domain" description="Reverse transcriptase" evidence="1">
    <location>
        <begin position="2"/>
        <end position="74"/>
    </location>
</feature>
<keyword evidence="2" id="KW-0548">Nucleotidyltransferase</keyword>
<dbReference type="Proteomes" id="UP000478052">
    <property type="component" value="Unassembled WGS sequence"/>
</dbReference>
<protein>
    <submittedName>
        <fullName evidence="2">Putative RNA-directed DNA polymerase</fullName>
    </submittedName>
</protein>
<evidence type="ECO:0000259" key="1">
    <source>
        <dbReference type="Pfam" id="PF00078"/>
    </source>
</evidence>
<evidence type="ECO:0000313" key="3">
    <source>
        <dbReference type="Proteomes" id="UP000478052"/>
    </source>
</evidence>
<reference evidence="2 3" key="1">
    <citation type="submission" date="2019-08" db="EMBL/GenBank/DDBJ databases">
        <title>Whole genome of Aphis craccivora.</title>
        <authorList>
            <person name="Voronova N.V."/>
            <person name="Shulinski R.S."/>
            <person name="Bandarenka Y.V."/>
            <person name="Zhorov D.G."/>
            <person name="Warner D."/>
        </authorList>
    </citation>
    <scope>NUCLEOTIDE SEQUENCE [LARGE SCALE GENOMIC DNA]</scope>
    <source>
        <strain evidence="2">180601</strain>
        <tissue evidence="2">Whole Body</tissue>
    </source>
</reference>
<dbReference type="GO" id="GO:0003964">
    <property type="term" value="F:RNA-directed DNA polymerase activity"/>
    <property type="evidence" value="ECO:0007669"/>
    <property type="project" value="UniProtKB-KW"/>
</dbReference>
<accession>A0A6G0Y1Q5</accession>
<dbReference type="EMBL" id="VUJU01006854">
    <property type="protein sequence ID" value="KAF0747414.1"/>
    <property type="molecule type" value="Genomic_DNA"/>
</dbReference>